<protein>
    <recommendedName>
        <fullName evidence="8">Letm1 RBD domain-containing protein</fullName>
    </recommendedName>
</protein>
<dbReference type="STRING" id="1173061.A0A0J9X8Z7"/>
<keyword evidence="2" id="KW-0812">Transmembrane</keyword>
<evidence type="ECO:0000256" key="5">
    <source>
        <dbReference type="ARBA" id="ARBA00023128"/>
    </source>
</evidence>
<dbReference type="GO" id="GO:0043022">
    <property type="term" value="F:ribosome binding"/>
    <property type="evidence" value="ECO:0007669"/>
    <property type="project" value="InterPro"/>
</dbReference>
<dbReference type="Pfam" id="PF07766">
    <property type="entry name" value="LETM1_RBD"/>
    <property type="match status" value="1"/>
</dbReference>
<proteinExistence type="predicted"/>
<dbReference type="InterPro" id="IPR044202">
    <property type="entry name" value="LETM1/MDM38-like"/>
</dbReference>
<evidence type="ECO:0000313" key="10">
    <source>
        <dbReference type="Proteomes" id="UP000242525"/>
    </source>
</evidence>
<evidence type="ECO:0000256" key="2">
    <source>
        <dbReference type="ARBA" id="ARBA00022692"/>
    </source>
</evidence>
<accession>A0A0J9X8Z7</accession>
<organism evidence="9 10">
    <name type="scientific">Geotrichum candidum</name>
    <name type="common">Oospora lactis</name>
    <name type="synonym">Dipodascus geotrichum</name>
    <dbReference type="NCBI Taxonomy" id="1173061"/>
    <lineage>
        <taxon>Eukaryota</taxon>
        <taxon>Fungi</taxon>
        <taxon>Dikarya</taxon>
        <taxon>Ascomycota</taxon>
        <taxon>Saccharomycotina</taxon>
        <taxon>Dipodascomycetes</taxon>
        <taxon>Dipodascales</taxon>
        <taxon>Dipodascaceae</taxon>
        <taxon>Geotrichum</taxon>
    </lineage>
</organism>
<sequence length="370" mass="41923">MSRRLYLAQYRAFSTKGPNSFLSFNLKSPVKDYLKSPVFAQNLLNITTNNVRNEKINAYKTLPYELVPASKDASAIKRFMTNGKELVKLYKNGIVNVWKNNKESKVILKSLLAKDVTELIKSILEKQGIERITSKIEENKNSEGNTVDIQIPEEGNLTRSQYQMLLKTPSDFSKLPIFSVLFAIFMECTPIIVMLVPHVVPSTCLIPRQQKAQVARNNKHITALKALEALPADEEAIPKYFSRSVYHMSKQELRALSTALQLYSSLIPVSLIPKSYLESAMKTHIDQIKCDDVLIGWYGGVWDLAPTELVRACQARAISTDNVSDQELRIKLFSWIVNFSQGRYDAGFFLHTLEADSNTYNALVNISKDF</sequence>
<keyword evidence="6" id="KW-0472">Membrane</keyword>
<evidence type="ECO:0000256" key="6">
    <source>
        <dbReference type="ARBA" id="ARBA00023136"/>
    </source>
</evidence>
<comment type="subcellular location">
    <subcellularLocation>
        <location evidence="1">Mitochondrion inner membrane</location>
        <topology evidence="1">Single-pass membrane protein</topology>
    </subcellularLocation>
</comment>
<dbReference type="PROSITE" id="PS51758">
    <property type="entry name" value="LETM1_RBD"/>
    <property type="match status" value="1"/>
</dbReference>
<dbReference type="AlphaFoldDB" id="A0A0J9X8Z7"/>
<evidence type="ECO:0000313" key="9">
    <source>
        <dbReference type="EMBL" id="CDO53652.1"/>
    </source>
</evidence>
<evidence type="ECO:0000256" key="4">
    <source>
        <dbReference type="ARBA" id="ARBA00022989"/>
    </source>
</evidence>
<dbReference type="InterPro" id="IPR033122">
    <property type="entry name" value="LETM1-like_RBD"/>
</dbReference>
<keyword evidence="10" id="KW-1185">Reference proteome</keyword>
<name>A0A0J9X8Z7_GEOCN</name>
<evidence type="ECO:0000256" key="7">
    <source>
        <dbReference type="PROSITE-ProRule" id="PRU01094"/>
    </source>
</evidence>
<evidence type="ECO:0000256" key="1">
    <source>
        <dbReference type="ARBA" id="ARBA00004434"/>
    </source>
</evidence>
<gene>
    <name evidence="9" type="ORF">BN980_GECA05s05026g</name>
</gene>
<evidence type="ECO:0000256" key="3">
    <source>
        <dbReference type="ARBA" id="ARBA00022792"/>
    </source>
</evidence>
<feature type="domain" description="Letm1 RBD" evidence="8">
    <location>
        <begin position="185"/>
        <end position="369"/>
    </location>
</feature>
<keyword evidence="4" id="KW-1133">Transmembrane helix</keyword>
<keyword evidence="5 7" id="KW-0496">Mitochondrion</keyword>
<dbReference type="PANTHER" id="PTHR14009:SF6">
    <property type="entry name" value="LETM1 RBD DOMAIN-CONTAINING PROTEIN"/>
    <property type="match status" value="1"/>
</dbReference>
<dbReference type="EMBL" id="CCBN010000005">
    <property type="protein sequence ID" value="CDO53652.1"/>
    <property type="molecule type" value="Genomic_DNA"/>
</dbReference>
<dbReference type="OrthoDB" id="73691at2759"/>
<comment type="caution">
    <text evidence="9">The sequence shown here is derived from an EMBL/GenBank/DDBJ whole genome shotgun (WGS) entry which is preliminary data.</text>
</comment>
<dbReference type="PANTHER" id="PTHR14009">
    <property type="entry name" value="LEUCINE ZIPPER-EF-HAND CONTAINING TRANSMEMBRANE PROTEIN"/>
    <property type="match status" value="1"/>
</dbReference>
<evidence type="ECO:0000259" key="8">
    <source>
        <dbReference type="PROSITE" id="PS51758"/>
    </source>
</evidence>
<reference evidence="9" key="1">
    <citation type="submission" date="2014-03" db="EMBL/GenBank/DDBJ databases">
        <authorList>
            <person name="Casaregola S."/>
        </authorList>
    </citation>
    <scope>NUCLEOTIDE SEQUENCE [LARGE SCALE GENOMIC DNA]</scope>
    <source>
        <strain evidence="9">CLIB 918</strain>
    </source>
</reference>
<dbReference type="GO" id="GO:0030003">
    <property type="term" value="P:intracellular monoatomic cation homeostasis"/>
    <property type="evidence" value="ECO:0007669"/>
    <property type="project" value="TreeGrafter"/>
</dbReference>
<dbReference type="GO" id="GO:0005743">
    <property type="term" value="C:mitochondrial inner membrane"/>
    <property type="evidence" value="ECO:0007669"/>
    <property type="project" value="UniProtKB-SubCell"/>
</dbReference>
<keyword evidence="3" id="KW-0999">Mitochondrion inner membrane</keyword>
<dbReference type="Proteomes" id="UP000242525">
    <property type="component" value="Unassembled WGS sequence"/>
</dbReference>